<dbReference type="AlphaFoldDB" id="A0A1H3AIL4"/>
<evidence type="ECO:0000313" key="1">
    <source>
        <dbReference type="EMBL" id="SDX28679.1"/>
    </source>
</evidence>
<dbReference type="EMBL" id="FNOU01000001">
    <property type="protein sequence ID" value="SDX28679.1"/>
    <property type="molecule type" value="Genomic_DNA"/>
</dbReference>
<organism evidence="1 2">
    <name type="scientific">Eubacterium barkeri</name>
    <name type="common">Clostridium barkeri</name>
    <dbReference type="NCBI Taxonomy" id="1528"/>
    <lineage>
        <taxon>Bacteria</taxon>
        <taxon>Bacillati</taxon>
        <taxon>Bacillota</taxon>
        <taxon>Clostridia</taxon>
        <taxon>Eubacteriales</taxon>
        <taxon>Eubacteriaceae</taxon>
        <taxon>Eubacterium</taxon>
    </lineage>
</organism>
<gene>
    <name evidence="1" type="ORF">SAMN04488579_10133</name>
</gene>
<protein>
    <submittedName>
        <fullName evidence="1">Uncharacterized protein</fullName>
    </submittedName>
</protein>
<proteinExistence type="predicted"/>
<dbReference type="RefSeq" id="WP_090242209.1">
    <property type="nucleotide sequence ID" value="NZ_FNOU01000001.1"/>
</dbReference>
<name>A0A1H3AIL4_EUBBA</name>
<reference evidence="2" key="1">
    <citation type="submission" date="2016-10" db="EMBL/GenBank/DDBJ databases">
        <authorList>
            <person name="Varghese N."/>
            <person name="Submissions S."/>
        </authorList>
    </citation>
    <scope>NUCLEOTIDE SEQUENCE [LARGE SCALE GENOMIC DNA]</scope>
    <source>
        <strain evidence="2">VPI 5359</strain>
    </source>
</reference>
<dbReference type="Proteomes" id="UP000199652">
    <property type="component" value="Unassembled WGS sequence"/>
</dbReference>
<evidence type="ECO:0000313" key="2">
    <source>
        <dbReference type="Proteomes" id="UP000199652"/>
    </source>
</evidence>
<sequence>MKICTDQQCGNWTTRYKNHCHAYNKIKTNPQQCEARMSMEKARAISALHEWERKKQKMGLYIGIGENDT</sequence>
<accession>A0A1H3AIL4</accession>
<keyword evidence="2" id="KW-1185">Reference proteome</keyword>